<keyword evidence="2" id="KW-1185">Reference proteome</keyword>
<sequence length="66" mass="7313">MAPHTSLSDGVGHAVILVRCGPSCLTFLNSWGSEWGKNSTLSVENPAVLQFEGASKWYRMCFYDIF</sequence>
<dbReference type="GeneID" id="19144566"/>
<organism evidence="1 2">
    <name type="scientific">Cochliobolus carbonum (strain 26-R-13)</name>
    <name type="common">Maize leaf spot fungus</name>
    <name type="synonym">Bipolaris zeicola</name>
    <dbReference type="NCBI Taxonomy" id="930089"/>
    <lineage>
        <taxon>Eukaryota</taxon>
        <taxon>Fungi</taxon>
        <taxon>Dikarya</taxon>
        <taxon>Ascomycota</taxon>
        <taxon>Pezizomycotina</taxon>
        <taxon>Dothideomycetes</taxon>
        <taxon>Pleosporomycetidae</taxon>
        <taxon>Pleosporales</taxon>
        <taxon>Pleosporineae</taxon>
        <taxon>Pleosporaceae</taxon>
        <taxon>Bipolaris</taxon>
    </lineage>
</organism>
<name>W6XVX5_COCC2</name>
<dbReference type="OrthoDB" id="3789175at2759"/>
<dbReference type="HOGENOM" id="CLU_187826_0_0_1"/>
<reference evidence="1 2" key="1">
    <citation type="journal article" date="2013" name="PLoS Genet.">
        <title>Comparative genome structure, secondary metabolite, and effector coding capacity across Cochliobolus pathogens.</title>
        <authorList>
            <person name="Condon B.J."/>
            <person name="Leng Y."/>
            <person name="Wu D."/>
            <person name="Bushley K.E."/>
            <person name="Ohm R.A."/>
            <person name="Otillar R."/>
            <person name="Martin J."/>
            <person name="Schackwitz W."/>
            <person name="Grimwood J."/>
            <person name="MohdZainudin N."/>
            <person name="Xue C."/>
            <person name="Wang R."/>
            <person name="Manning V.A."/>
            <person name="Dhillon B."/>
            <person name="Tu Z.J."/>
            <person name="Steffenson B.J."/>
            <person name="Salamov A."/>
            <person name="Sun H."/>
            <person name="Lowry S."/>
            <person name="LaButti K."/>
            <person name="Han J."/>
            <person name="Copeland A."/>
            <person name="Lindquist E."/>
            <person name="Barry K."/>
            <person name="Schmutz J."/>
            <person name="Baker S.E."/>
            <person name="Ciuffetti L.M."/>
            <person name="Grigoriev I.V."/>
            <person name="Zhong S."/>
            <person name="Turgeon B.G."/>
        </authorList>
    </citation>
    <scope>NUCLEOTIDE SEQUENCE [LARGE SCALE GENOMIC DNA]</scope>
    <source>
        <strain evidence="1 2">26-R-13</strain>
    </source>
</reference>
<dbReference type="KEGG" id="bze:COCCADRAFT_113012"/>
<accession>W6XVX5</accession>
<dbReference type="EMBL" id="KI965061">
    <property type="protein sequence ID" value="EUC26924.1"/>
    <property type="molecule type" value="Genomic_DNA"/>
</dbReference>
<evidence type="ECO:0000313" key="1">
    <source>
        <dbReference type="EMBL" id="EUC26924.1"/>
    </source>
</evidence>
<dbReference type="AlphaFoldDB" id="W6XVX5"/>
<evidence type="ECO:0008006" key="3">
    <source>
        <dbReference type="Google" id="ProtNLM"/>
    </source>
</evidence>
<proteinExistence type="predicted"/>
<evidence type="ECO:0000313" key="2">
    <source>
        <dbReference type="Proteomes" id="UP000053841"/>
    </source>
</evidence>
<dbReference type="RefSeq" id="XP_007718771.1">
    <property type="nucleotide sequence ID" value="XM_007720581.1"/>
</dbReference>
<protein>
    <recommendedName>
        <fullName evidence="3">Peptidase C1A papain C-terminal domain-containing protein</fullName>
    </recommendedName>
</protein>
<dbReference type="Proteomes" id="UP000053841">
    <property type="component" value="Unassembled WGS sequence"/>
</dbReference>
<gene>
    <name evidence="1" type="ORF">COCCADRAFT_113012</name>
</gene>